<accession>A0A9P8MDI3</accession>
<comment type="caution">
    <text evidence="2">The sequence shown here is derived from an EMBL/GenBank/DDBJ whole genome shotgun (WGS) entry which is preliminary data.</text>
</comment>
<sequence length="104" mass="11596">MHLTNLFALASAALGVVAQYNDVQYNDALYDSAKYTTGTGAYVYGYPNEPTAKYQVREWDRCESLPRNMDKDCHYGAKAYYPGPHTVEIPAAKARSVQCTTHIP</sequence>
<evidence type="ECO:0000256" key="1">
    <source>
        <dbReference type="SAM" id="SignalP"/>
    </source>
</evidence>
<feature type="signal peptide" evidence="1">
    <location>
        <begin position="1"/>
        <end position="18"/>
    </location>
</feature>
<proteinExistence type="predicted"/>
<dbReference type="Proteomes" id="UP000764110">
    <property type="component" value="Unassembled WGS sequence"/>
</dbReference>
<gene>
    <name evidence="2" type="ORF">MHUMG1_03701</name>
</gene>
<evidence type="ECO:0000313" key="3">
    <source>
        <dbReference type="Proteomes" id="UP000764110"/>
    </source>
</evidence>
<organism evidence="2 3">
    <name type="scientific">Metarhizium humberi</name>
    <dbReference type="NCBI Taxonomy" id="2596975"/>
    <lineage>
        <taxon>Eukaryota</taxon>
        <taxon>Fungi</taxon>
        <taxon>Dikarya</taxon>
        <taxon>Ascomycota</taxon>
        <taxon>Pezizomycotina</taxon>
        <taxon>Sordariomycetes</taxon>
        <taxon>Hypocreomycetidae</taxon>
        <taxon>Hypocreales</taxon>
        <taxon>Clavicipitaceae</taxon>
        <taxon>Metarhizium</taxon>
    </lineage>
</organism>
<dbReference type="AlphaFoldDB" id="A0A9P8MDI3"/>
<name>A0A9P8MDI3_9HYPO</name>
<feature type="chain" id="PRO_5040448858" description="Cell wall protein" evidence="1">
    <location>
        <begin position="19"/>
        <end position="104"/>
    </location>
</feature>
<reference evidence="2 3" key="1">
    <citation type="submission" date="2020-07" db="EMBL/GenBank/DDBJ databases">
        <title>Metarhizium humberi genome.</title>
        <authorList>
            <person name="Lysoe E."/>
        </authorList>
    </citation>
    <scope>NUCLEOTIDE SEQUENCE [LARGE SCALE GENOMIC DNA]</scope>
    <source>
        <strain evidence="2 3">ESALQ1638</strain>
    </source>
</reference>
<keyword evidence="3" id="KW-1185">Reference proteome</keyword>
<evidence type="ECO:0000313" key="2">
    <source>
        <dbReference type="EMBL" id="KAH0598403.1"/>
    </source>
</evidence>
<dbReference type="EMBL" id="JACEFI010000005">
    <property type="protein sequence ID" value="KAH0598403.1"/>
    <property type="molecule type" value="Genomic_DNA"/>
</dbReference>
<evidence type="ECO:0008006" key="4">
    <source>
        <dbReference type="Google" id="ProtNLM"/>
    </source>
</evidence>
<protein>
    <recommendedName>
        <fullName evidence="4">Cell wall protein</fullName>
    </recommendedName>
</protein>
<keyword evidence="1" id="KW-0732">Signal</keyword>